<protein>
    <submittedName>
        <fullName evidence="15">Cytochrome c-like</fullName>
    </submittedName>
</protein>
<dbReference type="PROSITE" id="PS51007">
    <property type="entry name" value="CYTC"/>
    <property type="match status" value="1"/>
</dbReference>
<evidence type="ECO:0000256" key="11">
    <source>
        <dbReference type="RuleBase" id="RU004427"/>
    </source>
</evidence>
<keyword evidence="6 9" id="KW-0479">Metal-binding</keyword>
<dbReference type="GO" id="GO:0005758">
    <property type="term" value="C:mitochondrial intermembrane space"/>
    <property type="evidence" value="ECO:0007669"/>
    <property type="project" value="UniProtKB-SubCell"/>
</dbReference>
<dbReference type="PANTHER" id="PTHR11961">
    <property type="entry name" value="CYTOCHROME C"/>
    <property type="match status" value="1"/>
</dbReference>
<keyword evidence="11" id="KW-0496">Mitochondrion</keyword>
<dbReference type="SUPFAM" id="SSF46626">
    <property type="entry name" value="Cytochrome c"/>
    <property type="match status" value="1"/>
</dbReference>
<feature type="domain" description="Cytochrome c" evidence="12">
    <location>
        <begin position="3"/>
        <end position="103"/>
    </location>
</feature>
<evidence type="ECO:0000313" key="13">
    <source>
        <dbReference type="EnsemblMetazoa" id="XP_028129475.1"/>
    </source>
</evidence>
<keyword evidence="7 11" id="KW-0249">Electron transport</keyword>
<gene>
    <name evidence="15" type="primary">LOC114325576</name>
</gene>
<dbReference type="GO" id="GO:0020037">
    <property type="term" value="F:heme binding"/>
    <property type="evidence" value="ECO:0007669"/>
    <property type="project" value="InterPro"/>
</dbReference>
<dbReference type="PRINTS" id="PR00604">
    <property type="entry name" value="CYTCHRMECIAB"/>
</dbReference>
<evidence type="ECO:0000256" key="4">
    <source>
        <dbReference type="ARBA" id="ARBA00022448"/>
    </source>
</evidence>
<dbReference type="FunFam" id="1.10.760.10:FF:000001">
    <property type="entry name" value="Cytochrome c iso-1"/>
    <property type="match status" value="1"/>
</dbReference>
<dbReference type="AlphaFoldDB" id="A0A6P7F7Q1"/>
<reference evidence="15" key="1">
    <citation type="submission" date="2025-04" db="UniProtKB">
        <authorList>
            <consortium name="RefSeq"/>
        </authorList>
    </citation>
    <scope>IDENTIFICATION</scope>
    <source>
        <tissue evidence="15">Whole insect</tissue>
    </source>
</reference>
<proteinExistence type="inferred from homology"/>
<dbReference type="EnsemblMetazoa" id="XM_028273674.2">
    <property type="protein sequence ID" value="XP_028129475.1"/>
    <property type="gene ID" value="LOC114325576"/>
</dbReference>
<evidence type="ECO:0000256" key="8">
    <source>
        <dbReference type="ARBA" id="ARBA00023004"/>
    </source>
</evidence>
<dbReference type="GO" id="GO:0009055">
    <property type="term" value="F:electron transfer activity"/>
    <property type="evidence" value="ECO:0007669"/>
    <property type="project" value="InterPro"/>
</dbReference>
<evidence type="ECO:0000256" key="2">
    <source>
        <dbReference type="ARBA" id="ARBA00004569"/>
    </source>
</evidence>
<evidence type="ECO:0000313" key="15">
    <source>
        <dbReference type="RefSeq" id="XP_028129475.1"/>
    </source>
</evidence>
<evidence type="ECO:0000259" key="12">
    <source>
        <dbReference type="PROSITE" id="PS51007"/>
    </source>
</evidence>
<dbReference type="GeneID" id="114325576"/>
<name>A0A6P7F7Q1_DIAVI</name>
<comment type="function">
    <text evidence="1 11">Electron carrier protein. The oxidized form of the cytochrome c heme group can accept an electron from the heme group of the cytochrome c1 subunit of cytochrome reductase. Cytochrome c then transfers this electron to the cytochrome oxidase complex, the final protein carrier in the mitochondrial electron-transport chain.</text>
</comment>
<evidence type="ECO:0000256" key="9">
    <source>
        <dbReference type="PROSITE-ProRule" id="PRU00433"/>
    </source>
</evidence>
<evidence type="ECO:0000256" key="7">
    <source>
        <dbReference type="ARBA" id="ARBA00022982"/>
    </source>
</evidence>
<dbReference type="InterPro" id="IPR036909">
    <property type="entry name" value="Cyt_c-like_dom_sf"/>
</dbReference>
<organism evidence="15">
    <name type="scientific">Diabrotica virgifera virgifera</name>
    <name type="common">western corn rootworm</name>
    <dbReference type="NCBI Taxonomy" id="50390"/>
    <lineage>
        <taxon>Eukaryota</taxon>
        <taxon>Metazoa</taxon>
        <taxon>Ecdysozoa</taxon>
        <taxon>Arthropoda</taxon>
        <taxon>Hexapoda</taxon>
        <taxon>Insecta</taxon>
        <taxon>Pterygota</taxon>
        <taxon>Neoptera</taxon>
        <taxon>Endopterygota</taxon>
        <taxon>Coleoptera</taxon>
        <taxon>Polyphaga</taxon>
        <taxon>Cucujiformia</taxon>
        <taxon>Chrysomeloidea</taxon>
        <taxon>Chrysomelidae</taxon>
        <taxon>Galerucinae</taxon>
        <taxon>Diabroticina</taxon>
        <taxon>Diabroticites</taxon>
        <taxon>Diabrotica</taxon>
    </lineage>
</organism>
<keyword evidence="8 9" id="KW-0408">Iron</keyword>
<dbReference type="InterPro" id="IPR009056">
    <property type="entry name" value="Cyt_c-like_dom"/>
</dbReference>
<dbReference type="RefSeq" id="XP_028129475.1">
    <property type="nucleotide sequence ID" value="XM_028273674.1"/>
</dbReference>
<evidence type="ECO:0000256" key="3">
    <source>
        <dbReference type="ARBA" id="ARBA00006488"/>
    </source>
</evidence>
<dbReference type="GO" id="GO:0046872">
    <property type="term" value="F:metal ion binding"/>
    <property type="evidence" value="ECO:0007669"/>
    <property type="project" value="UniProtKB-KW"/>
</dbReference>
<keyword evidence="11" id="KW-0679">Respiratory chain</keyword>
<dbReference type="OrthoDB" id="449280at2759"/>
<keyword evidence="14" id="KW-1185">Reference proteome</keyword>
<reference evidence="13" key="2">
    <citation type="submission" date="2025-05" db="UniProtKB">
        <authorList>
            <consortium name="EnsemblMetazoa"/>
        </authorList>
    </citation>
    <scope>IDENTIFICATION</scope>
</reference>
<evidence type="ECO:0000256" key="10">
    <source>
        <dbReference type="RuleBase" id="RU004426"/>
    </source>
</evidence>
<evidence type="ECO:0000256" key="6">
    <source>
        <dbReference type="ARBA" id="ARBA00022723"/>
    </source>
</evidence>
<comment type="subcellular location">
    <subcellularLocation>
        <location evidence="2">Mitochondrion intermembrane space</location>
    </subcellularLocation>
</comment>
<evidence type="ECO:0000256" key="5">
    <source>
        <dbReference type="ARBA" id="ARBA00022617"/>
    </source>
</evidence>
<comment type="PTM">
    <text evidence="11">Binds 1 heme group per subunit.</text>
</comment>
<comment type="similarity">
    <text evidence="3 10">Belongs to the cytochrome c family.</text>
</comment>
<dbReference type="Proteomes" id="UP001652700">
    <property type="component" value="Unplaced"/>
</dbReference>
<evidence type="ECO:0000313" key="14">
    <source>
        <dbReference type="Proteomes" id="UP001652700"/>
    </source>
</evidence>
<evidence type="ECO:0000256" key="1">
    <source>
        <dbReference type="ARBA" id="ARBA00002555"/>
    </source>
</evidence>
<dbReference type="Gene3D" id="1.10.760.10">
    <property type="entry name" value="Cytochrome c-like domain"/>
    <property type="match status" value="1"/>
</dbReference>
<dbReference type="Pfam" id="PF00034">
    <property type="entry name" value="Cytochrom_C"/>
    <property type="match status" value="1"/>
</dbReference>
<dbReference type="KEGG" id="dvv:114325576"/>
<keyword evidence="4 11" id="KW-0813">Transport</keyword>
<dbReference type="InParanoid" id="A0A6P7F7Q1"/>
<accession>A0A6P7F7Q1</accession>
<dbReference type="InterPro" id="IPR002327">
    <property type="entry name" value="Cyt_c_1A/1B"/>
</dbReference>
<keyword evidence="5 9" id="KW-0349">Heme</keyword>
<sequence>MSGDTERGKKLFMQRCAMCHTTEAGGKHKAGPNLHGFIGKVGGQISGFKFSKVNKEIGVWTEEKLDHLIENPKKLMPGSKMMFKGLPDAKDRKDLIAYIKSVT</sequence>